<dbReference type="EMBL" id="CAKZ01000056">
    <property type="protein sequence ID" value="CCJ80445.1"/>
    <property type="molecule type" value="Genomic_DNA"/>
</dbReference>
<evidence type="ECO:0000313" key="1">
    <source>
        <dbReference type="EMBL" id="CCJ80445.1"/>
    </source>
</evidence>
<reference evidence="2" key="1">
    <citation type="journal article" date="2012" name="PLoS ONE">
        <title>Comparative analysis of genome sequences covering the seven cronobacter species.</title>
        <authorList>
            <person name="Joseph S."/>
            <person name="Desai P."/>
            <person name="Ji Y."/>
            <person name="Cummings C.A."/>
            <person name="Shih R."/>
            <person name="Degoricija L."/>
            <person name="Rico A."/>
            <person name="Brzoska P."/>
            <person name="Hamby S.E."/>
            <person name="Masood N."/>
            <person name="Hariri S."/>
            <person name="Sonbol H."/>
            <person name="Chuzhanova N."/>
            <person name="McClelland M."/>
            <person name="Furtado M.R."/>
            <person name="Forsythe S.J."/>
        </authorList>
    </citation>
    <scope>NUCLEOTIDE SEQUENCE [LARGE SCALE GENOMIC DNA]</scope>
    <source>
        <strain evidence="2">1210</strain>
    </source>
</reference>
<name>A0ABM9Q4W2_9ENTR</name>
<accession>A0ABM9Q4W2</accession>
<comment type="caution">
    <text evidence="1">The sequence shown here is derived from an EMBL/GenBank/DDBJ whole genome shotgun (WGS) entry which is preliminary data.</text>
</comment>
<organism evidence="1 2">
    <name type="scientific">Cronobacter dublinensis 1210</name>
    <dbReference type="NCBI Taxonomy" id="1208656"/>
    <lineage>
        <taxon>Bacteria</taxon>
        <taxon>Pseudomonadati</taxon>
        <taxon>Pseudomonadota</taxon>
        <taxon>Gammaproteobacteria</taxon>
        <taxon>Enterobacterales</taxon>
        <taxon>Enterobacteriaceae</taxon>
        <taxon>Cronobacter</taxon>
    </lineage>
</organism>
<evidence type="ECO:0000313" key="2">
    <source>
        <dbReference type="Proteomes" id="UP000009342"/>
    </source>
</evidence>
<sequence>MVWHIRHPFSGACSEYRASVIAVQNAAAKSGGKQDLRAPGV</sequence>
<gene>
    <name evidence="1" type="ORF">BN134_1157</name>
</gene>
<protein>
    <submittedName>
        <fullName evidence="1">Uncharacterized protein</fullName>
    </submittedName>
</protein>
<proteinExistence type="predicted"/>
<keyword evidence="2" id="KW-1185">Reference proteome</keyword>
<dbReference type="Proteomes" id="UP000009342">
    <property type="component" value="Unassembled WGS sequence"/>
</dbReference>